<dbReference type="PATRIC" id="fig|1423792.3.peg.2959"/>
<dbReference type="AlphaFoldDB" id="A0A0R1MWJ9"/>
<dbReference type="InterPro" id="IPR024968">
    <property type="entry name" value="SlpA_C_lactobacillus"/>
</dbReference>
<evidence type="ECO:0000256" key="1">
    <source>
        <dbReference type="SAM" id="SignalP"/>
    </source>
</evidence>
<dbReference type="InterPro" id="IPR032179">
    <property type="entry name" value="Cry22Aa_Ig-like"/>
</dbReference>
<dbReference type="InterPro" id="IPR013783">
    <property type="entry name" value="Ig-like_fold"/>
</dbReference>
<dbReference type="EMBL" id="AZEC01000007">
    <property type="protein sequence ID" value="KRL12567.1"/>
    <property type="molecule type" value="Genomic_DNA"/>
</dbReference>
<dbReference type="Pfam" id="PF03217">
    <property type="entry name" value="SlpA"/>
    <property type="match status" value="2"/>
</dbReference>
<evidence type="ECO:0000313" key="4">
    <source>
        <dbReference type="EMBL" id="KRL12567.1"/>
    </source>
</evidence>
<keyword evidence="1" id="KW-0732">Signal</keyword>
<keyword evidence="5" id="KW-1185">Reference proteome</keyword>
<feature type="domain" description="Pesticidal crystal protein Cry22Aa Ig-like" evidence="3">
    <location>
        <begin position="524"/>
        <end position="591"/>
    </location>
</feature>
<protein>
    <recommendedName>
        <fullName evidence="6">DUF5011 domain-containing protein</fullName>
    </recommendedName>
</protein>
<feature type="domain" description="S-layer protein C-terminal" evidence="2">
    <location>
        <begin position="616"/>
        <end position="665"/>
    </location>
</feature>
<evidence type="ECO:0000259" key="2">
    <source>
        <dbReference type="Pfam" id="PF03217"/>
    </source>
</evidence>
<dbReference type="Gene3D" id="2.60.40.10">
    <property type="entry name" value="Immunoglobulins"/>
    <property type="match status" value="1"/>
</dbReference>
<feature type="chain" id="PRO_5038574500" description="DUF5011 domain-containing protein" evidence="1">
    <location>
        <begin position="25"/>
        <end position="808"/>
    </location>
</feature>
<dbReference type="RefSeq" id="WP_057820608.1">
    <property type="nucleotide sequence ID" value="NZ_AZEC01000007.1"/>
</dbReference>
<feature type="domain" description="S-layer protein C-terminal" evidence="2">
    <location>
        <begin position="758"/>
        <end position="801"/>
    </location>
</feature>
<accession>A0A0R1MWJ9</accession>
<dbReference type="Pfam" id="PF16403">
    <property type="entry name" value="Bact_surface_Ig-like"/>
    <property type="match status" value="1"/>
</dbReference>
<name>A0A0R1MWJ9_9LACO</name>
<reference evidence="4 5" key="1">
    <citation type="journal article" date="2015" name="Genome Announc.">
        <title>Expanding the biotechnology potential of lactobacilli through comparative genomics of 213 strains and associated genera.</title>
        <authorList>
            <person name="Sun Z."/>
            <person name="Harris H.M."/>
            <person name="McCann A."/>
            <person name="Guo C."/>
            <person name="Argimon S."/>
            <person name="Zhang W."/>
            <person name="Yang X."/>
            <person name="Jeffery I.B."/>
            <person name="Cooney J.C."/>
            <person name="Kagawa T.F."/>
            <person name="Liu W."/>
            <person name="Song Y."/>
            <person name="Salvetti E."/>
            <person name="Wrobel A."/>
            <person name="Rasinkangas P."/>
            <person name="Parkhill J."/>
            <person name="Rea M.C."/>
            <person name="O'Sullivan O."/>
            <person name="Ritari J."/>
            <person name="Douillard F.P."/>
            <person name="Paul Ross R."/>
            <person name="Yang R."/>
            <person name="Briner A.E."/>
            <person name="Felis G.E."/>
            <person name="de Vos W.M."/>
            <person name="Barrangou R."/>
            <person name="Klaenhammer T.R."/>
            <person name="Caufield P.W."/>
            <person name="Cui Y."/>
            <person name="Zhang H."/>
            <person name="O'Toole P.W."/>
        </authorList>
    </citation>
    <scope>NUCLEOTIDE SEQUENCE [LARGE SCALE GENOMIC DNA]</scope>
    <source>
        <strain evidence="4 5">DSM 12744</strain>
    </source>
</reference>
<gene>
    <name evidence="4" type="ORF">FD09_GL002886</name>
</gene>
<proteinExistence type="predicted"/>
<comment type="caution">
    <text evidence="4">The sequence shown here is derived from an EMBL/GenBank/DDBJ whole genome shotgun (WGS) entry which is preliminary data.</text>
</comment>
<dbReference type="Proteomes" id="UP000051330">
    <property type="component" value="Unassembled WGS sequence"/>
</dbReference>
<organism evidence="4 5">
    <name type="scientific">Schleiferilactobacillus perolens DSM 12744</name>
    <dbReference type="NCBI Taxonomy" id="1423792"/>
    <lineage>
        <taxon>Bacteria</taxon>
        <taxon>Bacillati</taxon>
        <taxon>Bacillota</taxon>
        <taxon>Bacilli</taxon>
        <taxon>Lactobacillales</taxon>
        <taxon>Lactobacillaceae</taxon>
        <taxon>Schleiferilactobacillus</taxon>
    </lineage>
</organism>
<evidence type="ECO:0000313" key="5">
    <source>
        <dbReference type="Proteomes" id="UP000051330"/>
    </source>
</evidence>
<evidence type="ECO:0000259" key="3">
    <source>
        <dbReference type="Pfam" id="PF16403"/>
    </source>
</evidence>
<feature type="signal peptide" evidence="1">
    <location>
        <begin position="1"/>
        <end position="24"/>
    </location>
</feature>
<evidence type="ECO:0008006" key="6">
    <source>
        <dbReference type="Google" id="ProtNLM"/>
    </source>
</evidence>
<dbReference type="OrthoDB" id="2328560at2"/>
<sequence length="808" mass="84686">MKNSSKVKYFGAVAAALLAVAPIAAPVVSQIASPAITQAADAADVALTYGQADNVKTQLNNDASSFVISHDQATKNVAAWQSWVNANAQNNTSTSNMPNAKDWLGTAFNTATSGNPFVKTATTGADIYSPKNADNSKANVGLSYTVSGGYGNQLSASSQTQQIATNLQLASIAQDDSTYNITVTAYDVRTQQPLKDSTGATVQKSYSVTIQGTSPAQATVASGTFKPVNIKAGDKFPGVFADTTSAAGDITLTVNGKPVAINVAQDVEKLGYAQSQPADIGTVTLAMKNGIDVLGNYINKETGSWTGNGVAYQVAQLASNNQAIVSLKDSLKNTKPALLGGDLWSDGAGNLFLVRPVTITDSDYNQALPTVFYQYQATPAKPVQYWDGSTVYLTTDDDAALNKSGALLTPDLVAAAVRAVAVGKNLTAKQSSTSDDPIPTADGKGSVTSLADLVKEVKAAAAAAGVNIGSSSNQFDKSASVLIPVTFTNAANLKTTVKIPVTLDATTQGAPVFTFAQGWVQNPTVQVGQQFKATEGISAWTDSKLNTAIDPVDWKIDGSVDTSKAGIYNLTYTITNPTTGKTAQLKRTVTVTASDKSVFENTNGVISIQTSKAPQYTYDSASDSFKVADSYTQLKLASAWKYNQKATTTNGDVYYRVSANGYVKATDVTTAKVTPQFGVVTVNTDNGTKTYANTTKDSGAVQSIKPDTAWKFFAVAVNPDGSRAYLVADNQWIPASDVVERVQSASGVFTVGSDVAPTFNGSGSVVKGKTLKARSAWKVTGVKNINGQPYYRIATDLYVRADYGSYAK</sequence>